<reference evidence="3 4" key="1">
    <citation type="submission" date="2024-11" db="EMBL/GenBank/DDBJ databases">
        <title>Chromosome-level genome assembly of the freshwater bivalve Anodonta woodiana.</title>
        <authorList>
            <person name="Chen X."/>
        </authorList>
    </citation>
    <scope>NUCLEOTIDE SEQUENCE [LARGE SCALE GENOMIC DNA]</scope>
    <source>
        <strain evidence="3">MN2024</strain>
        <tissue evidence="3">Gills</tissue>
    </source>
</reference>
<dbReference type="InterPro" id="IPR002110">
    <property type="entry name" value="Ankyrin_rpt"/>
</dbReference>
<dbReference type="Pfam" id="PF07525">
    <property type="entry name" value="SOCS_box"/>
    <property type="match status" value="1"/>
</dbReference>
<dbReference type="Proteomes" id="UP001634394">
    <property type="component" value="Unassembled WGS sequence"/>
</dbReference>
<dbReference type="InterPro" id="IPR001496">
    <property type="entry name" value="SOCS_box"/>
</dbReference>
<feature type="repeat" description="ANK" evidence="1">
    <location>
        <begin position="99"/>
        <end position="122"/>
    </location>
</feature>
<dbReference type="EMBL" id="JBJQND010000009">
    <property type="protein sequence ID" value="KAL3867064.1"/>
    <property type="molecule type" value="Genomic_DNA"/>
</dbReference>
<dbReference type="EMBL" id="JBJQND010000009">
    <property type="protein sequence ID" value="KAL3867063.1"/>
    <property type="molecule type" value="Genomic_DNA"/>
</dbReference>
<dbReference type="PROSITE" id="PS50225">
    <property type="entry name" value="SOCS"/>
    <property type="match status" value="1"/>
</dbReference>
<dbReference type="SUPFAM" id="SSF48403">
    <property type="entry name" value="Ankyrin repeat"/>
    <property type="match status" value="1"/>
</dbReference>
<comment type="caution">
    <text evidence="3">The sequence shown here is derived from an EMBL/GenBank/DDBJ whole genome shotgun (WGS) entry which is preliminary data.</text>
</comment>
<evidence type="ECO:0000313" key="4">
    <source>
        <dbReference type="Proteomes" id="UP001634394"/>
    </source>
</evidence>
<dbReference type="InterPro" id="IPR036770">
    <property type="entry name" value="Ankyrin_rpt-contain_sf"/>
</dbReference>
<dbReference type="SMART" id="SM00969">
    <property type="entry name" value="SOCS_box"/>
    <property type="match status" value="1"/>
</dbReference>
<dbReference type="AlphaFoldDB" id="A0ABD3VZK6"/>
<keyword evidence="1" id="KW-0040">ANK repeat</keyword>
<sequence>MGNQQILGGPILPTSCIPGHRQIMNAASGSRNSQVLDLENDTEEESITSDDEVEEEESRQIQLSEAAKLENVIISDDTEQLKQLVSQDNIDLNLLLNEKGETALILAVKLSHLEIVRILLSHPNCNKNCLNVRNFSALDVALITAFDNRLEPRQTICWEIIERLFQADACPASRDAMMYVVRTALKFCDEEFLYRLILLALECSNSIILHELFLQKLHRYQPIYIGSLDPILIRTVDFTIKLVRISNGKNLGHVVNSMVYYLESYWSSRDNKISTFKKLIIYATAAGWSWTKRQMILIERVCPQIGIWCRFQKHHSFSLTQLCRVSFRHHVQHIVPDAIQYLPHPLPGSLRDYLLLNDMDELMKLKDLKMGDISL</sequence>
<dbReference type="PROSITE" id="PS50297">
    <property type="entry name" value="ANK_REP_REGION"/>
    <property type="match status" value="1"/>
</dbReference>
<feature type="domain" description="SOCS box" evidence="2">
    <location>
        <begin position="310"/>
        <end position="360"/>
    </location>
</feature>
<organism evidence="3 4">
    <name type="scientific">Sinanodonta woodiana</name>
    <name type="common">Chinese pond mussel</name>
    <name type="synonym">Anodonta woodiana</name>
    <dbReference type="NCBI Taxonomy" id="1069815"/>
    <lineage>
        <taxon>Eukaryota</taxon>
        <taxon>Metazoa</taxon>
        <taxon>Spiralia</taxon>
        <taxon>Lophotrochozoa</taxon>
        <taxon>Mollusca</taxon>
        <taxon>Bivalvia</taxon>
        <taxon>Autobranchia</taxon>
        <taxon>Heteroconchia</taxon>
        <taxon>Palaeoheterodonta</taxon>
        <taxon>Unionida</taxon>
        <taxon>Unionoidea</taxon>
        <taxon>Unionidae</taxon>
        <taxon>Unioninae</taxon>
        <taxon>Sinanodonta</taxon>
    </lineage>
</organism>
<evidence type="ECO:0000259" key="2">
    <source>
        <dbReference type="PROSITE" id="PS50225"/>
    </source>
</evidence>
<keyword evidence="4" id="KW-1185">Reference proteome</keyword>
<accession>A0ABD3VZK6</accession>
<dbReference type="Gene3D" id="1.25.40.20">
    <property type="entry name" value="Ankyrin repeat-containing domain"/>
    <property type="match status" value="1"/>
</dbReference>
<proteinExistence type="predicted"/>
<gene>
    <name evidence="3" type="ORF">ACJMK2_044297</name>
</gene>
<evidence type="ECO:0000256" key="1">
    <source>
        <dbReference type="PROSITE-ProRule" id="PRU00023"/>
    </source>
</evidence>
<evidence type="ECO:0000313" key="3">
    <source>
        <dbReference type="EMBL" id="KAL3867064.1"/>
    </source>
</evidence>
<dbReference type="PROSITE" id="PS50088">
    <property type="entry name" value="ANK_REPEAT"/>
    <property type="match status" value="1"/>
</dbReference>
<protein>
    <recommendedName>
        <fullName evidence="2">SOCS box domain-containing protein</fullName>
    </recommendedName>
</protein>
<name>A0ABD3VZK6_SINWO</name>
<dbReference type="Pfam" id="PF12796">
    <property type="entry name" value="Ank_2"/>
    <property type="match status" value="1"/>
</dbReference>